<keyword evidence="5 6" id="KW-0472">Membrane</keyword>
<dbReference type="AlphaFoldDB" id="A0AAE3FJM0"/>
<evidence type="ECO:0000256" key="3">
    <source>
        <dbReference type="ARBA" id="ARBA00022692"/>
    </source>
</evidence>
<comment type="caution">
    <text evidence="7">The sequence shown here is derived from an EMBL/GenBank/DDBJ whole genome shotgun (WGS) entry which is preliminary data.</text>
</comment>
<sequence length="110" mass="11765">MFTAFSLFPDEVSSTLTLSEKFGTVLSTAVVGYLVVFIVLAIIWGILEIFGKVFNKKTDKAVTLPAPGTDAVPVAEADNTGETVAAIIAAISMYSDRPASSFRVVSFRKK</sequence>
<evidence type="ECO:0000256" key="1">
    <source>
        <dbReference type="ARBA" id="ARBA00004236"/>
    </source>
</evidence>
<dbReference type="Proteomes" id="UP001139365">
    <property type="component" value="Unassembled WGS sequence"/>
</dbReference>
<evidence type="ECO:0000313" key="7">
    <source>
        <dbReference type="EMBL" id="MCI5755738.1"/>
    </source>
</evidence>
<dbReference type="GO" id="GO:0005886">
    <property type="term" value="C:plasma membrane"/>
    <property type="evidence" value="ECO:0007669"/>
    <property type="project" value="UniProtKB-SubCell"/>
</dbReference>
<dbReference type="EMBL" id="JALEMU010000086">
    <property type="protein sequence ID" value="MCI5755738.1"/>
    <property type="molecule type" value="Genomic_DNA"/>
</dbReference>
<evidence type="ECO:0000256" key="6">
    <source>
        <dbReference type="SAM" id="Phobius"/>
    </source>
</evidence>
<comment type="subcellular location">
    <subcellularLocation>
        <location evidence="1">Cell membrane</location>
    </subcellularLocation>
</comment>
<dbReference type="GO" id="GO:0015081">
    <property type="term" value="F:sodium ion transmembrane transporter activity"/>
    <property type="evidence" value="ECO:0007669"/>
    <property type="project" value="InterPro"/>
</dbReference>
<evidence type="ECO:0000256" key="2">
    <source>
        <dbReference type="ARBA" id="ARBA00022475"/>
    </source>
</evidence>
<keyword evidence="4 6" id="KW-1133">Transmembrane helix</keyword>
<dbReference type="InterPro" id="IPR005899">
    <property type="entry name" value="Na_pump_deCOase"/>
</dbReference>
<reference evidence="7 8" key="1">
    <citation type="submission" date="2022-03" db="EMBL/GenBank/DDBJ databases">
        <title>Metagenome-assembled genomes from swine fecal metagenomes.</title>
        <authorList>
            <person name="Holman D.B."/>
            <person name="Kommadath A."/>
        </authorList>
    </citation>
    <scope>NUCLEOTIDE SEQUENCE [LARGE SCALE GENOMIC DNA]</scope>
    <source>
        <strain evidence="7">SUG147</strain>
    </source>
</reference>
<proteinExistence type="predicted"/>
<evidence type="ECO:0000313" key="8">
    <source>
        <dbReference type="Proteomes" id="UP001139365"/>
    </source>
</evidence>
<feature type="transmembrane region" description="Helical" evidence="6">
    <location>
        <begin position="25"/>
        <end position="47"/>
    </location>
</feature>
<gene>
    <name evidence="7" type="ORF">MR241_05535</name>
</gene>
<protein>
    <submittedName>
        <fullName evidence="7">OadG family protein</fullName>
    </submittedName>
</protein>
<organism evidence="7 8">
    <name type="scientific">Candidatus Colimorpha enterica</name>
    <dbReference type="NCBI Taxonomy" id="3083063"/>
    <lineage>
        <taxon>Bacteria</taxon>
        <taxon>Pseudomonadati</taxon>
        <taxon>Bacteroidota</taxon>
        <taxon>Bacteroidia</taxon>
        <taxon>Bacteroidales</taxon>
        <taxon>Candidatus Colimorpha</taxon>
    </lineage>
</organism>
<keyword evidence="3 6" id="KW-0812">Transmembrane</keyword>
<evidence type="ECO:0000256" key="5">
    <source>
        <dbReference type="ARBA" id="ARBA00023136"/>
    </source>
</evidence>
<keyword evidence="2" id="KW-1003">Cell membrane</keyword>
<dbReference type="Pfam" id="PF04277">
    <property type="entry name" value="OAD_gamma"/>
    <property type="match status" value="1"/>
</dbReference>
<accession>A0AAE3FJM0</accession>
<dbReference type="GO" id="GO:0036376">
    <property type="term" value="P:sodium ion export across plasma membrane"/>
    <property type="evidence" value="ECO:0007669"/>
    <property type="project" value="InterPro"/>
</dbReference>
<evidence type="ECO:0000256" key="4">
    <source>
        <dbReference type="ARBA" id="ARBA00022989"/>
    </source>
</evidence>
<name>A0AAE3FJM0_9BACT</name>